<dbReference type="Proteomes" id="UP000294881">
    <property type="component" value="Unassembled WGS sequence"/>
</dbReference>
<dbReference type="GO" id="GO:0016887">
    <property type="term" value="F:ATP hydrolysis activity"/>
    <property type="evidence" value="ECO:0007669"/>
    <property type="project" value="InterPro"/>
</dbReference>
<dbReference type="FunFam" id="3.40.50.300:FF:000134">
    <property type="entry name" value="Iron-enterobactin ABC transporter ATP-binding protein"/>
    <property type="match status" value="1"/>
</dbReference>
<dbReference type="InterPro" id="IPR027417">
    <property type="entry name" value="P-loop_NTPase"/>
</dbReference>
<name>A0A4R2GLE9_9HYPH</name>
<keyword evidence="3" id="KW-0547">Nucleotide-binding</keyword>
<accession>A0A4R2GLE9</accession>
<keyword evidence="8" id="KW-1185">Reference proteome</keyword>
<reference evidence="7 8" key="1">
    <citation type="submission" date="2019-03" db="EMBL/GenBank/DDBJ databases">
        <title>Genomic Encyclopedia of Type Strains, Phase IV (KMG-IV): sequencing the most valuable type-strain genomes for metagenomic binning, comparative biology and taxonomic classification.</title>
        <authorList>
            <person name="Goeker M."/>
        </authorList>
    </citation>
    <scope>NUCLEOTIDE SEQUENCE [LARGE SCALE GENOMIC DNA]</scope>
    <source>
        <strain evidence="7 8">DSM 22958</strain>
    </source>
</reference>
<dbReference type="Pfam" id="PF00005">
    <property type="entry name" value="ABC_tran"/>
    <property type="match status" value="1"/>
</dbReference>
<protein>
    <submittedName>
        <fullName evidence="7">Iron complex transport system ATP-binding protein</fullName>
    </submittedName>
</protein>
<evidence type="ECO:0000256" key="2">
    <source>
        <dbReference type="ARBA" id="ARBA00022448"/>
    </source>
</evidence>
<evidence type="ECO:0000256" key="5">
    <source>
        <dbReference type="SAM" id="MobiDB-lite"/>
    </source>
</evidence>
<comment type="caution">
    <text evidence="7">The sequence shown here is derived from an EMBL/GenBank/DDBJ whole genome shotgun (WGS) entry which is preliminary data.</text>
</comment>
<feature type="domain" description="ABC transporter" evidence="6">
    <location>
        <begin position="27"/>
        <end position="259"/>
    </location>
</feature>
<gene>
    <name evidence="7" type="ORF">EV666_11833</name>
</gene>
<dbReference type="PROSITE" id="PS00211">
    <property type="entry name" value="ABC_TRANSPORTER_1"/>
    <property type="match status" value="1"/>
</dbReference>
<evidence type="ECO:0000256" key="1">
    <source>
        <dbReference type="ARBA" id="ARBA00005417"/>
    </source>
</evidence>
<dbReference type="SUPFAM" id="SSF52540">
    <property type="entry name" value="P-loop containing nucleoside triphosphate hydrolases"/>
    <property type="match status" value="1"/>
</dbReference>
<comment type="similarity">
    <text evidence="1">Belongs to the ABC transporter superfamily.</text>
</comment>
<dbReference type="PANTHER" id="PTHR42794:SF2">
    <property type="entry name" value="ABC TRANSPORTER ATP-BINDING PROTEIN"/>
    <property type="match status" value="1"/>
</dbReference>
<organism evidence="7 8">
    <name type="scientific">Camelimonas lactis</name>
    <dbReference type="NCBI Taxonomy" id="659006"/>
    <lineage>
        <taxon>Bacteria</taxon>
        <taxon>Pseudomonadati</taxon>
        <taxon>Pseudomonadota</taxon>
        <taxon>Alphaproteobacteria</taxon>
        <taxon>Hyphomicrobiales</taxon>
        <taxon>Chelatococcaceae</taxon>
        <taxon>Camelimonas</taxon>
    </lineage>
</organism>
<evidence type="ECO:0000259" key="6">
    <source>
        <dbReference type="PROSITE" id="PS50893"/>
    </source>
</evidence>
<dbReference type="PROSITE" id="PS50893">
    <property type="entry name" value="ABC_TRANSPORTER_2"/>
    <property type="match status" value="1"/>
</dbReference>
<dbReference type="InterPro" id="IPR017871">
    <property type="entry name" value="ABC_transporter-like_CS"/>
</dbReference>
<sequence>MPGWTRRPVTQTGSGVGPDDPGGALGLEASDLAWGPPGRPHLISGVSFSLAPGERLAIVGPNGAGKSTLLRCLYRLHRPVAGVVRVDGADVWSLSPRLAARRVAAVLQEAPGDFAFTVQEMVDAGRTPHAAGFSGRAASARAVEAAMRRMEVSHLAGRAFATLSGGEKQRVLIARALAQQPGVLVLDEPTNHLDIRHRLEAVELLRGLRMTIVTTLHDLDMAADVAGKVLVLRAGRQMAFGPVSETLRPALIRSSFDVEAEIAPRGLSLRFDYRLPERRADGKMESGE</sequence>
<dbReference type="Gene3D" id="3.40.50.300">
    <property type="entry name" value="P-loop containing nucleotide triphosphate hydrolases"/>
    <property type="match status" value="1"/>
</dbReference>
<dbReference type="InterPro" id="IPR003439">
    <property type="entry name" value="ABC_transporter-like_ATP-bd"/>
</dbReference>
<proteinExistence type="inferred from homology"/>
<evidence type="ECO:0000256" key="3">
    <source>
        <dbReference type="ARBA" id="ARBA00022741"/>
    </source>
</evidence>
<dbReference type="PANTHER" id="PTHR42794">
    <property type="entry name" value="HEMIN IMPORT ATP-BINDING PROTEIN HMUV"/>
    <property type="match status" value="1"/>
</dbReference>
<evidence type="ECO:0000256" key="4">
    <source>
        <dbReference type="ARBA" id="ARBA00022840"/>
    </source>
</evidence>
<keyword evidence="2" id="KW-0813">Transport</keyword>
<evidence type="ECO:0000313" key="7">
    <source>
        <dbReference type="EMBL" id="TCO09426.1"/>
    </source>
</evidence>
<dbReference type="RefSeq" id="WP_245514484.1">
    <property type="nucleotide sequence ID" value="NZ_JBHUNN010000001.1"/>
</dbReference>
<dbReference type="CDD" id="cd03214">
    <property type="entry name" value="ABC_Iron-Siderophores_B12_Hemin"/>
    <property type="match status" value="1"/>
</dbReference>
<dbReference type="AlphaFoldDB" id="A0A4R2GLE9"/>
<keyword evidence="4 7" id="KW-0067">ATP-binding</keyword>
<dbReference type="EMBL" id="SLWL01000018">
    <property type="protein sequence ID" value="TCO09426.1"/>
    <property type="molecule type" value="Genomic_DNA"/>
</dbReference>
<feature type="region of interest" description="Disordered" evidence="5">
    <location>
        <begin position="1"/>
        <end position="28"/>
    </location>
</feature>
<dbReference type="SMART" id="SM00382">
    <property type="entry name" value="AAA"/>
    <property type="match status" value="1"/>
</dbReference>
<dbReference type="InterPro" id="IPR003593">
    <property type="entry name" value="AAA+_ATPase"/>
</dbReference>
<evidence type="ECO:0000313" key="8">
    <source>
        <dbReference type="Proteomes" id="UP000294881"/>
    </source>
</evidence>
<dbReference type="GO" id="GO:0005524">
    <property type="term" value="F:ATP binding"/>
    <property type="evidence" value="ECO:0007669"/>
    <property type="project" value="UniProtKB-KW"/>
</dbReference>